<dbReference type="AlphaFoldDB" id="N2BLZ1"/>
<evidence type="ECO:0000313" key="3">
    <source>
        <dbReference type="Proteomes" id="UP000012589"/>
    </source>
</evidence>
<reference evidence="2 3" key="1">
    <citation type="journal article" date="2014" name="Genome Announc.">
        <title>Draft genome sequences of the altered schaedler flora, a defined bacterial community from gnotobiotic mice.</title>
        <authorList>
            <person name="Wannemuehler M.J."/>
            <person name="Overstreet A.M."/>
            <person name="Ward D.V."/>
            <person name="Phillips G.J."/>
        </authorList>
    </citation>
    <scope>NUCLEOTIDE SEQUENCE [LARGE SCALE GENOMIC DNA]</scope>
    <source>
        <strain evidence="2 3">ASF492</strain>
    </source>
</reference>
<keyword evidence="1" id="KW-0812">Transmembrane</keyword>
<evidence type="ECO:0000313" key="2">
    <source>
        <dbReference type="EMBL" id="EMZ39463.1"/>
    </source>
</evidence>
<dbReference type="STRING" id="1235802.C823_00091"/>
<feature type="transmembrane region" description="Helical" evidence="1">
    <location>
        <begin position="15"/>
        <end position="39"/>
    </location>
</feature>
<dbReference type="EMBL" id="AQFT01000003">
    <property type="protein sequence ID" value="EMZ39463.1"/>
    <property type="molecule type" value="Genomic_DNA"/>
</dbReference>
<keyword evidence="1" id="KW-0472">Membrane</keyword>
<dbReference type="PATRIC" id="fig|1235802.3.peg.99"/>
<evidence type="ECO:0000256" key="1">
    <source>
        <dbReference type="SAM" id="Phobius"/>
    </source>
</evidence>
<keyword evidence="3" id="KW-1185">Reference proteome</keyword>
<dbReference type="HOGENOM" id="CLU_2824684_0_0_9"/>
<sequence length="66" mass="7529">MPDWSRIGSLLDFCAAYYTTKLVRCAAFSFVLIGLVMLLRKMLFLRQTFIRGCYGHPSCSSRSLES</sequence>
<gene>
    <name evidence="2" type="ORF">C823_00091</name>
</gene>
<keyword evidence="1" id="KW-1133">Transmembrane helix</keyword>
<accession>N2BLZ1</accession>
<proteinExistence type="predicted"/>
<organism evidence="2 3">
    <name type="scientific">Eubacterium plexicaudatum ASF492</name>
    <dbReference type="NCBI Taxonomy" id="1235802"/>
    <lineage>
        <taxon>Bacteria</taxon>
        <taxon>Bacillati</taxon>
        <taxon>Bacillota</taxon>
        <taxon>Clostridia</taxon>
        <taxon>Eubacteriales</taxon>
        <taxon>Eubacteriaceae</taxon>
        <taxon>Eubacterium</taxon>
    </lineage>
</organism>
<comment type="caution">
    <text evidence="2">The sequence shown here is derived from an EMBL/GenBank/DDBJ whole genome shotgun (WGS) entry which is preliminary data.</text>
</comment>
<protein>
    <submittedName>
        <fullName evidence="2">Uncharacterized protein</fullName>
    </submittedName>
</protein>
<name>N2BLZ1_9FIRM</name>
<dbReference type="Proteomes" id="UP000012589">
    <property type="component" value="Unassembled WGS sequence"/>
</dbReference>